<sequence>MEKLAVVSSSPLFEMLSSTELAHLAELSERRRYSAGELIFEEGERGDSLYLIARGEVELTRRDGGGVSRPLTVLGAPGFFGEMSLIDLEDRSATVRARTDTELLRLTTEHLATFRQQHRDGFTFVVLNIARILSARVREANARLSARQG</sequence>
<comment type="subcellular location">
    <subcellularLocation>
        <location evidence="1">Membrane</location>
        <topology evidence="1">Multi-pass membrane protein</topology>
    </subcellularLocation>
</comment>
<evidence type="ECO:0000256" key="2">
    <source>
        <dbReference type="ARBA" id="ARBA00022448"/>
    </source>
</evidence>
<feature type="domain" description="Cyclic nucleotide-binding" evidence="9">
    <location>
        <begin position="12"/>
        <end position="106"/>
    </location>
</feature>
<evidence type="ECO:0000256" key="8">
    <source>
        <dbReference type="ARBA" id="ARBA00023303"/>
    </source>
</evidence>
<evidence type="ECO:0000256" key="4">
    <source>
        <dbReference type="ARBA" id="ARBA00022989"/>
    </source>
</evidence>
<dbReference type="SMART" id="SM00100">
    <property type="entry name" value="cNMP"/>
    <property type="match status" value="1"/>
</dbReference>
<keyword evidence="7" id="KW-1071">Ligand-gated ion channel</keyword>
<dbReference type="PANTHER" id="PTHR45638">
    <property type="entry name" value="CYCLIC NUCLEOTIDE-GATED CATION CHANNEL SUBUNIT A"/>
    <property type="match status" value="1"/>
</dbReference>
<dbReference type="AlphaFoldDB" id="A0A1L9AUG7"/>
<dbReference type="RefSeq" id="WP_071905320.1">
    <property type="nucleotide sequence ID" value="NZ_MPIN01000031.1"/>
</dbReference>
<dbReference type="EMBL" id="MPIN01000031">
    <property type="protein sequence ID" value="OJH33632.1"/>
    <property type="molecule type" value="Genomic_DNA"/>
</dbReference>
<dbReference type="CDD" id="cd00038">
    <property type="entry name" value="CAP_ED"/>
    <property type="match status" value="1"/>
</dbReference>
<dbReference type="STRING" id="83449.BON30_47630"/>
<evidence type="ECO:0000259" key="9">
    <source>
        <dbReference type="PROSITE" id="PS50042"/>
    </source>
</evidence>
<keyword evidence="2" id="KW-0813">Transport</keyword>
<keyword evidence="5" id="KW-0406">Ion transport</keyword>
<dbReference type="Pfam" id="PF00027">
    <property type="entry name" value="cNMP_binding"/>
    <property type="match status" value="1"/>
</dbReference>
<dbReference type="PROSITE" id="PS00889">
    <property type="entry name" value="CNMP_BINDING_2"/>
    <property type="match status" value="1"/>
</dbReference>
<keyword evidence="3" id="KW-0812">Transmembrane</keyword>
<dbReference type="Proteomes" id="UP000182229">
    <property type="component" value="Unassembled WGS sequence"/>
</dbReference>
<keyword evidence="6" id="KW-0472">Membrane</keyword>
<dbReference type="InterPro" id="IPR014710">
    <property type="entry name" value="RmlC-like_jellyroll"/>
</dbReference>
<evidence type="ECO:0000256" key="5">
    <source>
        <dbReference type="ARBA" id="ARBA00023065"/>
    </source>
</evidence>
<evidence type="ECO:0000256" key="7">
    <source>
        <dbReference type="ARBA" id="ARBA00023286"/>
    </source>
</evidence>
<reference evidence="11" key="1">
    <citation type="submission" date="2016-11" db="EMBL/GenBank/DDBJ databases">
        <authorList>
            <person name="Shukria A."/>
            <person name="Stevens D.C."/>
        </authorList>
    </citation>
    <scope>NUCLEOTIDE SEQUENCE [LARGE SCALE GENOMIC DNA]</scope>
    <source>
        <strain evidence="11">Cbfe23</strain>
    </source>
</reference>
<dbReference type="Gene3D" id="2.60.120.10">
    <property type="entry name" value="Jelly Rolls"/>
    <property type="match status" value="1"/>
</dbReference>
<comment type="caution">
    <text evidence="10">The sequence shown here is derived from an EMBL/GenBank/DDBJ whole genome shotgun (WGS) entry which is preliminary data.</text>
</comment>
<accession>A0A1L9AUG7</accession>
<dbReference type="GO" id="GO:0005221">
    <property type="term" value="F:intracellularly cyclic nucleotide-activated monoatomic cation channel activity"/>
    <property type="evidence" value="ECO:0007669"/>
    <property type="project" value="InterPro"/>
</dbReference>
<dbReference type="SUPFAM" id="SSF51206">
    <property type="entry name" value="cAMP-binding domain-like"/>
    <property type="match status" value="1"/>
</dbReference>
<reference evidence="10 11" key="2">
    <citation type="submission" date="2016-12" db="EMBL/GenBank/DDBJ databases">
        <title>Draft Genome Sequence of Cystobacter ferrugineus Strain Cbfe23.</title>
        <authorList>
            <person name="Akbar S."/>
            <person name="Dowd S.E."/>
            <person name="Stevens D.C."/>
        </authorList>
    </citation>
    <scope>NUCLEOTIDE SEQUENCE [LARGE SCALE GENOMIC DNA]</scope>
    <source>
        <strain evidence="10 11">Cbfe23</strain>
    </source>
</reference>
<gene>
    <name evidence="10" type="ORF">BON30_47630</name>
</gene>
<keyword evidence="4" id="KW-1133">Transmembrane helix</keyword>
<dbReference type="InterPro" id="IPR018488">
    <property type="entry name" value="cNMP-bd_CS"/>
</dbReference>
<proteinExistence type="predicted"/>
<dbReference type="PRINTS" id="PR00103">
    <property type="entry name" value="CAMPKINASE"/>
</dbReference>
<keyword evidence="8" id="KW-0407">Ion channel</keyword>
<name>A0A1L9AUG7_9BACT</name>
<evidence type="ECO:0000313" key="10">
    <source>
        <dbReference type="EMBL" id="OJH33632.1"/>
    </source>
</evidence>
<keyword evidence="11" id="KW-1185">Reference proteome</keyword>
<organism evidence="10 11">
    <name type="scientific">Cystobacter ferrugineus</name>
    <dbReference type="NCBI Taxonomy" id="83449"/>
    <lineage>
        <taxon>Bacteria</taxon>
        <taxon>Pseudomonadati</taxon>
        <taxon>Myxococcota</taxon>
        <taxon>Myxococcia</taxon>
        <taxon>Myxococcales</taxon>
        <taxon>Cystobacterineae</taxon>
        <taxon>Archangiaceae</taxon>
        <taxon>Cystobacter</taxon>
    </lineage>
</organism>
<dbReference type="PROSITE" id="PS50042">
    <property type="entry name" value="CNMP_BINDING_3"/>
    <property type="match status" value="1"/>
</dbReference>
<protein>
    <submittedName>
        <fullName evidence="10">Cyclic nucleotide-binding protein</fullName>
    </submittedName>
</protein>
<dbReference type="InterPro" id="IPR000595">
    <property type="entry name" value="cNMP-bd_dom"/>
</dbReference>
<evidence type="ECO:0000313" key="11">
    <source>
        <dbReference type="Proteomes" id="UP000182229"/>
    </source>
</evidence>
<dbReference type="PANTHER" id="PTHR45638:SF11">
    <property type="entry name" value="CYCLIC NUCLEOTIDE-GATED CATION CHANNEL SUBUNIT A"/>
    <property type="match status" value="1"/>
</dbReference>
<dbReference type="GO" id="GO:0016020">
    <property type="term" value="C:membrane"/>
    <property type="evidence" value="ECO:0007669"/>
    <property type="project" value="UniProtKB-SubCell"/>
</dbReference>
<dbReference type="InterPro" id="IPR018490">
    <property type="entry name" value="cNMP-bd_dom_sf"/>
</dbReference>
<dbReference type="GO" id="GO:0044877">
    <property type="term" value="F:protein-containing complex binding"/>
    <property type="evidence" value="ECO:0007669"/>
    <property type="project" value="TreeGrafter"/>
</dbReference>
<evidence type="ECO:0000256" key="6">
    <source>
        <dbReference type="ARBA" id="ARBA00023136"/>
    </source>
</evidence>
<dbReference type="InterPro" id="IPR050866">
    <property type="entry name" value="CNG_cation_channel"/>
</dbReference>
<evidence type="ECO:0000256" key="3">
    <source>
        <dbReference type="ARBA" id="ARBA00022692"/>
    </source>
</evidence>
<dbReference type="OrthoDB" id="9784809at2"/>
<evidence type="ECO:0000256" key="1">
    <source>
        <dbReference type="ARBA" id="ARBA00004141"/>
    </source>
</evidence>